<name>A0ABN6EPD2_9BACT</name>
<evidence type="ECO:0000313" key="2">
    <source>
        <dbReference type="Proteomes" id="UP001053296"/>
    </source>
</evidence>
<dbReference type="EMBL" id="AP024485">
    <property type="protein sequence ID" value="BCS88313.1"/>
    <property type="molecule type" value="Genomic_DNA"/>
</dbReference>
<proteinExistence type="predicted"/>
<organism evidence="1 2">
    <name type="scientific">Pseudodesulfovibrio sediminis</name>
    <dbReference type="NCBI Taxonomy" id="2810563"/>
    <lineage>
        <taxon>Bacteria</taxon>
        <taxon>Pseudomonadati</taxon>
        <taxon>Thermodesulfobacteriota</taxon>
        <taxon>Desulfovibrionia</taxon>
        <taxon>Desulfovibrionales</taxon>
        <taxon>Desulfovibrionaceae</taxon>
    </lineage>
</organism>
<sequence length="118" mass="13331">MSKLIEELNMNEQEQVAFDFGFVGLPIANCLDLLDITNDDFESKFQSFYQKGASYARLQSLRKLMDISDDVASLRDYMQFRANSGFNSDGDFTKALEAPDNPPMTTAEVIAELRKISD</sequence>
<gene>
    <name evidence="1" type="ORF">PSDVSF_15550</name>
</gene>
<evidence type="ECO:0000313" key="1">
    <source>
        <dbReference type="EMBL" id="BCS88313.1"/>
    </source>
</evidence>
<accession>A0ABN6EPD2</accession>
<keyword evidence="2" id="KW-1185">Reference proteome</keyword>
<dbReference type="Proteomes" id="UP001053296">
    <property type="component" value="Chromosome"/>
</dbReference>
<protein>
    <submittedName>
        <fullName evidence="1">Uncharacterized protein</fullName>
    </submittedName>
</protein>
<reference evidence="1" key="1">
    <citation type="journal article" date="2022" name="Arch. Microbiol.">
        <title>Pseudodesulfovibrio sediminis sp. nov., a mesophilic and neutrophilic sulfate-reducing bacterium isolated from sediment of a brackish lake.</title>
        <authorList>
            <person name="Takahashi A."/>
            <person name="Kojima H."/>
            <person name="Watanabe M."/>
            <person name="Fukui M."/>
        </authorList>
    </citation>
    <scope>NUCLEOTIDE SEQUENCE</scope>
    <source>
        <strain evidence="1">SF6</strain>
    </source>
</reference>
<dbReference type="RefSeq" id="WP_229595855.1">
    <property type="nucleotide sequence ID" value="NZ_AP024485.1"/>
</dbReference>